<evidence type="ECO:0000256" key="1">
    <source>
        <dbReference type="ARBA" id="ARBA00004167"/>
    </source>
</evidence>
<keyword evidence="11" id="KW-1185">Reference proteome</keyword>
<protein>
    <recommendedName>
        <fullName evidence="9">BZIP domain-containing protein</fullName>
    </recommendedName>
</protein>
<accession>G0MX90</accession>
<dbReference type="InterPro" id="IPR004827">
    <property type="entry name" value="bZIP"/>
</dbReference>
<organism evidence="11">
    <name type="scientific">Caenorhabditis brenneri</name>
    <name type="common">Nematode worm</name>
    <dbReference type="NCBI Taxonomy" id="135651"/>
    <lineage>
        <taxon>Eukaryota</taxon>
        <taxon>Metazoa</taxon>
        <taxon>Ecdysozoa</taxon>
        <taxon>Nematoda</taxon>
        <taxon>Chromadorea</taxon>
        <taxon>Rhabditida</taxon>
        <taxon>Rhabditina</taxon>
        <taxon>Rhabditomorpha</taxon>
        <taxon>Rhabditoidea</taxon>
        <taxon>Rhabditidae</taxon>
        <taxon>Peloderinae</taxon>
        <taxon>Caenorhabditis</taxon>
    </lineage>
</organism>
<dbReference type="eggNOG" id="KOG4343">
    <property type="taxonomic scope" value="Eukaryota"/>
</dbReference>
<dbReference type="GO" id="GO:0000981">
    <property type="term" value="F:DNA-binding transcription factor activity, RNA polymerase II-specific"/>
    <property type="evidence" value="ECO:0007669"/>
    <property type="project" value="TreeGrafter"/>
</dbReference>
<dbReference type="Gene3D" id="1.20.5.170">
    <property type="match status" value="1"/>
</dbReference>
<keyword evidence="6" id="KW-0539">Nucleus</keyword>
<dbReference type="GO" id="GO:0016020">
    <property type="term" value="C:membrane"/>
    <property type="evidence" value="ECO:0007669"/>
    <property type="project" value="UniProtKB-SubCell"/>
</dbReference>
<dbReference type="FunCoup" id="G0MX90">
    <property type="interactions" value="2508"/>
</dbReference>
<feature type="compositionally biased region" description="Low complexity" evidence="8">
    <location>
        <begin position="67"/>
        <end position="78"/>
    </location>
</feature>
<dbReference type="OMA" id="IERWVQV"/>
<dbReference type="AlphaFoldDB" id="G0MX90"/>
<dbReference type="PANTHER" id="PTHR46164:SF3">
    <property type="entry name" value="ATF6, ISOFORM C"/>
    <property type="match status" value="1"/>
</dbReference>
<evidence type="ECO:0000259" key="9">
    <source>
        <dbReference type="PROSITE" id="PS50217"/>
    </source>
</evidence>
<evidence type="ECO:0000256" key="3">
    <source>
        <dbReference type="ARBA" id="ARBA00023015"/>
    </source>
</evidence>
<dbReference type="GO" id="GO:0045944">
    <property type="term" value="P:positive regulation of transcription by RNA polymerase II"/>
    <property type="evidence" value="ECO:0007669"/>
    <property type="project" value="EnsemblMetazoa"/>
</dbReference>
<keyword evidence="7" id="KW-0175">Coiled coil</keyword>
<reference evidence="11" key="1">
    <citation type="submission" date="2011-07" db="EMBL/GenBank/DDBJ databases">
        <authorList>
            <consortium name="Caenorhabditis brenneri Sequencing and Analysis Consortium"/>
            <person name="Wilson R.K."/>
        </authorList>
    </citation>
    <scope>NUCLEOTIDE SEQUENCE [LARGE SCALE GENOMIC DNA]</scope>
    <source>
        <strain evidence="11">PB2801</strain>
    </source>
</reference>
<evidence type="ECO:0000256" key="4">
    <source>
        <dbReference type="ARBA" id="ARBA00023125"/>
    </source>
</evidence>
<feature type="coiled-coil region" evidence="7">
    <location>
        <begin position="291"/>
        <end position="318"/>
    </location>
</feature>
<dbReference type="InParanoid" id="G0MX90"/>
<keyword evidence="3" id="KW-0805">Transcription regulation</keyword>
<dbReference type="EMBL" id="GL379818">
    <property type="protein sequence ID" value="EGT46755.1"/>
    <property type="molecule type" value="Genomic_DNA"/>
</dbReference>
<dbReference type="InterPro" id="IPR046347">
    <property type="entry name" value="bZIP_sf"/>
</dbReference>
<keyword evidence="5" id="KW-0804">Transcription</keyword>
<dbReference type="STRING" id="135651.G0MX90"/>
<evidence type="ECO:0000313" key="10">
    <source>
        <dbReference type="EMBL" id="EGT46755.1"/>
    </source>
</evidence>
<dbReference type="Proteomes" id="UP000008068">
    <property type="component" value="Unassembled WGS sequence"/>
</dbReference>
<dbReference type="GO" id="GO:0000978">
    <property type="term" value="F:RNA polymerase II cis-regulatory region sequence-specific DNA binding"/>
    <property type="evidence" value="ECO:0007669"/>
    <property type="project" value="TreeGrafter"/>
</dbReference>
<dbReference type="InterPro" id="IPR051882">
    <property type="entry name" value="ATF_bZIP_TF"/>
</dbReference>
<dbReference type="HOGENOM" id="CLU_451479_0_0_1"/>
<evidence type="ECO:0000313" key="11">
    <source>
        <dbReference type="Proteomes" id="UP000008068"/>
    </source>
</evidence>
<comment type="similarity">
    <text evidence="2">Belongs to the bZIP family. ATF subfamily.</text>
</comment>
<evidence type="ECO:0000256" key="5">
    <source>
        <dbReference type="ARBA" id="ARBA00023163"/>
    </source>
</evidence>
<dbReference type="SUPFAM" id="SSF57959">
    <property type="entry name" value="Leucine zipper domain"/>
    <property type="match status" value="1"/>
</dbReference>
<feature type="compositionally biased region" description="Polar residues" evidence="8">
    <location>
        <begin position="48"/>
        <end position="57"/>
    </location>
</feature>
<evidence type="ECO:0000256" key="8">
    <source>
        <dbReference type="SAM" id="MobiDB-lite"/>
    </source>
</evidence>
<proteinExistence type="inferred from homology"/>
<dbReference type="OrthoDB" id="644067at2759"/>
<dbReference type="SMART" id="SM00338">
    <property type="entry name" value="BRLZ"/>
    <property type="match status" value="1"/>
</dbReference>
<dbReference type="GO" id="GO:0005634">
    <property type="term" value="C:nucleus"/>
    <property type="evidence" value="ECO:0007669"/>
    <property type="project" value="TreeGrafter"/>
</dbReference>
<feature type="region of interest" description="Disordered" evidence="8">
    <location>
        <begin position="34"/>
        <end position="82"/>
    </location>
</feature>
<evidence type="ECO:0000256" key="6">
    <source>
        <dbReference type="ARBA" id="ARBA00023242"/>
    </source>
</evidence>
<dbReference type="GO" id="GO:0036500">
    <property type="term" value="P:ATF6-mediated unfolded protein response"/>
    <property type="evidence" value="ECO:0007669"/>
    <property type="project" value="EnsemblMetazoa"/>
</dbReference>
<name>G0MX90_CAEBE</name>
<feature type="domain" description="BZIP" evidence="9">
    <location>
        <begin position="266"/>
        <end position="323"/>
    </location>
</feature>
<comment type="subcellular location">
    <subcellularLocation>
        <location evidence="1">Membrane</location>
        <topology evidence="1">Single-pass membrane protein</topology>
    </subcellularLocation>
</comment>
<evidence type="ECO:0000256" key="2">
    <source>
        <dbReference type="ARBA" id="ARBA00009050"/>
    </source>
</evidence>
<evidence type="ECO:0000256" key="7">
    <source>
        <dbReference type="SAM" id="Coils"/>
    </source>
</evidence>
<gene>
    <name evidence="10" type="ORF">CAEBREN_13846</name>
</gene>
<sequence length="604" mass="69679">MDFGDSDNEPNIDDFLNNHTFPASFESLELDSLLFDNDESEPSSSSSGFEFNEQNAGFRSRDGGSLGDSSSDSSPPLSCTNFTETDQEMWDFAFQNPSPFMNKIDAQYDVPFHDEEVIADDINNYIEPYVEDKPPAYFDEHNMNHLPTDEVVPIEEMPVQQKRVIRIVPSQTPIRRVISKPVQKFYRVKEYNQVPQKEISYRVIPSSNIRTQQTPPRQTKQPIFHNGQRAEIHRQPQSGPLIRKVEEPRYVSIAPLHEIKVEETLYTSEQNRKIRNRMYAQASRIRKKEYEEALKANLQEALHENKQLRSENKILKERLSYYEPERFTPPPRRMPTHRKVVAAGTALMMFGLFAVISPFGMSNQINTTTQILAVPNETSIVARHSRVLTYEETQKVIEKPQPPVQEYSNSTHNDCEMFKLNATETIRVNNDIERWVQVHSFDNVPIKFSGGLLNKEAMKKFNEARKQKMATAFGPQKQVVQKKSEQAALRSRERTWRQLDLLKTQNDIQKDSEKIQKKRQDIDKIASIVRQNRDTLYIMTLQDYVLLPSLMKGSNSIPKLSLLLPSVPMNGTLLDQYTLLRVDCEVTGTGQLTLSNKQLSYLMP</sequence>
<keyword evidence="4" id="KW-0238">DNA-binding</keyword>
<dbReference type="PROSITE" id="PS50217">
    <property type="entry name" value="BZIP"/>
    <property type="match status" value="1"/>
</dbReference>
<dbReference type="PANTHER" id="PTHR46164">
    <property type="entry name" value="ATF6, ISOFORM C"/>
    <property type="match status" value="1"/>
</dbReference>